<reference evidence="3 4" key="1">
    <citation type="submission" date="2023-02" db="EMBL/GenBank/DDBJ databases">
        <title>Dictyobacter halimunensis sp. nov., a new member of the class Ktedonobacteria from forest soil in a geothermal area.</title>
        <authorList>
            <person name="Rachmania M.K."/>
            <person name="Ningsih F."/>
            <person name="Sakai Y."/>
            <person name="Yabe S."/>
            <person name="Yokota A."/>
            <person name="Sjamsuridzal W."/>
        </authorList>
    </citation>
    <scope>NUCLEOTIDE SEQUENCE [LARGE SCALE GENOMIC DNA]</scope>
    <source>
        <strain evidence="3 4">S3.2.2.5</strain>
    </source>
</reference>
<protein>
    <recommendedName>
        <fullName evidence="5">DUF5667 domain-containing protein</fullName>
    </recommendedName>
</protein>
<keyword evidence="2" id="KW-0472">Membrane</keyword>
<dbReference type="RefSeq" id="WP_338253287.1">
    <property type="nucleotide sequence ID" value="NZ_BSRI01000002.1"/>
</dbReference>
<evidence type="ECO:0000313" key="3">
    <source>
        <dbReference type="EMBL" id="GLV57365.1"/>
    </source>
</evidence>
<evidence type="ECO:0000256" key="2">
    <source>
        <dbReference type="SAM" id="Phobius"/>
    </source>
</evidence>
<organism evidence="3 4">
    <name type="scientific">Dictyobacter halimunensis</name>
    <dbReference type="NCBI Taxonomy" id="3026934"/>
    <lineage>
        <taxon>Bacteria</taxon>
        <taxon>Bacillati</taxon>
        <taxon>Chloroflexota</taxon>
        <taxon>Ktedonobacteria</taxon>
        <taxon>Ktedonobacterales</taxon>
        <taxon>Dictyobacteraceae</taxon>
        <taxon>Dictyobacter</taxon>
    </lineage>
</organism>
<keyword evidence="2" id="KW-1133">Transmembrane helix</keyword>
<gene>
    <name evidence="3" type="ORF">KDH_42010</name>
</gene>
<feature type="transmembrane region" description="Helical" evidence="2">
    <location>
        <begin position="100"/>
        <end position="120"/>
    </location>
</feature>
<feature type="compositionally biased region" description="Low complexity" evidence="1">
    <location>
        <begin position="360"/>
        <end position="418"/>
    </location>
</feature>
<proteinExistence type="predicted"/>
<feature type="region of interest" description="Disordered" evidence="1">
    <location>
        <begin position="1"/>
        <end position="37"/>
    </location>
</feature>
<sequence>MKSQSERLNERLEEQLQARRGAAMSGKRHAHATSGEDEEIDNLLEIAQYLHSTPHTQVDNQFAQRLERRVRAYAIHIHQQKRTSQPWWQTLFLHKVPRQIAVAAIAICLLLGAGAIGIAAQAAPPSSPLYLIKNLEHKAQQVLAPSQLDKAEQIQQGVRDQLKVLKTLANPAQEKAYNHELLRLEQQLHLASQIITNIPDANDRSRANNELSTLKMEVNATLHDLLPMLNHSEQLATTNELNYQGEQVLHVKNATVRISASLHPQATITITGDSFQPGAQLFINNQLQPATGILQNGVYIFMVDWNGEQQPATIALRNPDDTLAQTTMVTFSTDTPPMGNGSNENPAQSGNGSNENPSQNGHDNNGNNNNNGNGSDNSNANDNGNAGANDNSNTGGNSNAGANDNSNAGANDNSNAGANGNGNAGGKSDATPSKSHHK</sequence>
<keyword evidence="4" id="KW-1185">Reference proteome</keyword>
<evidence type="ECO:0000256" key="1">
    <source>
        <dbReference type="SAM" id="MobiDB-lite"/>
    </source>
</evidence>
<keyword evidence="2" id="KW-0812">Transmembrane</keyword>
<feature type="compositionally biased region" description="Basic and acidic residues" evidence="1">
    <location>
        <begin position="1"/>
        <end position="17"/>
    </location>
</feature>
<accession>A0ABQ6FUA8</accession>
<name>A0ABQ6FUA8_9CHLR</name>
<dbReference type="Proteomes" id="UP001344906">
    <property type="component" value="Unassembled WGS sequence"/>
</dbReference>
<evidence type="ECO:0008006" key="5">
    <source>
        <dbReference type="Google" id="ProtNLM"/>
    </source>
</evidence>
<feature type="compositionally biased region" description="Polar residues" evidence="1">
    <location>
        <begin position="331"/>
        <end position="359"/>
    </location>
</feature>
<dbReference type="EMBL" id="BSRI01000002">
    <property type="protein sequence ID" value="GLV57365.1"/>
    <property type="molecule type" value="Genomic_DNA"/>
</dbReference>
<comment type="caution">
    <text evidence="3">The sequence shown here is derived from an EMBL/GenBank/DDBJ whole genome shotgun (WGS) entry which is preliminary data.</text>
</comment>
<evidence type="ECO:0000313" key="4">
    <source>
        <dbReference type="Proteomes" id="UP001344906"/>
    </source>
</evidence>
<feature type="region of interest" description="Disordered" evidence="1">
    <location>
        <begin position="331"/>
        <end position="438"/>
    </location>
</feature>